<dbReference type="EnsemblMetazoa" id="AFAF009153-RA">
    <property type="protein sequence ID" value="AFAF009153-PA"/>
    <property type="gene ID" value="AFAF009153"/>
</dbReference>
<dbReference type="AlphaFoldDB" id="A0A182QFI9"/>
<evidence type="ECO:0000259" key="2">
    <source>
        <dbReference type="PROSITE" id="PS50940"/>
    </source>
</evidence>
<proteinExistence type="predicted"/>
<feature type="compositionally biased region" description="Acidic residues" evidence="1">
    <location>
        <begin position="341"/>
        <end position="351"/>
    </location>
</feature>
<evidence type="ECO:0000256" key="1">
    <source>
        <dbReference type="SAM" id="MobiDB-lite"/>
    </source>
</evidence>
<sequence>MLYFHRTVPSARHERNQNIFKMRLTLQLCCGILLLCVVSGQQYKQQSASSSSASSSSVSSQAQVSSDAVPAAANNVAYRARPYSNQYSSSSSEEEEDDRPVASYNSGRQQQQQGTLKKSFKKPSYSSEELEQEEEPDRLTMLLEKSQFQCTGRTTGYYADETLGCEVFHYCQENQKHSWICPEGFTFHQVHLICMPPSGDNICEQSSKYHFVNDYLYKPINMEEHMTKPNVTLRYSERYYPENFYVDERHYDEERVLRQHEERHQPQQPIKQTYHHQPQQQTIRKQPVYATTPSSYRLPSSPQPTHTVYRSPDEINISLQQRRPAAQPGSYIQSTTPRYEDEPEYDSYERK</sequence>
<dbReference type="GO" id="GO:0008061">
    <property type="term" value="F:chitin binding"/>
    <property type="evidence" value="ECO:0007669"/>
    <property type="project" value="InterPro"/>
</dbReference>
<dbReference type="GO" id="GO:0005576">
    <property type="term" value="C:extracellular region"/>
    <property type="evidence" value="ECO:0007669"/>
    <property type="project" value="InterPro"/>
</dbReference>
<reference evidence="4" key="1">
    <citation type="submission" date="2014-01" db="EMBL/GenBank/DDBJ databases">
        <title>The Genome Sequence of Anopheles farauti FAR1 (V2).</title>
        <authorList>
            <consortium name="The Broad Institute Genomics Platform"/>
            <person name="Neafsey D.E."/>
            <person name="Besansky N."/>
            <person name="Howell P."/>
            <person name="Walton C."/>
            <person name="Young S.K."/>
            <person name="Zeng Q."/>
            <person name="Gargeya S."/>
            <person name="Fitzgerald M."/>
            <person name="Haas B."/>
            <person name="Abouelleil A."/>
            <person name="Allen A.W."/>
            <person name="Alvarado L."/>
            <person name="Arachchi H.M."/>
            <person name="Berlin A.M."/>
            <person name="Chapman S.B."/>
            <person name="Gainer-Dewar J."/>
            <person name="Goldberg J."/>
            <person name="Griggs A."/>
            <person name="Gujja S."/>
            <person name="Hansen M."/>
            <person name="Howarth C."/>
            <person name="Imamovic A."/>
            <person name="Ireland A."/>
            <person name="Larimer J."/>
            <person name="McCowan C."/>
            <person name="Murphy C."/>
            <person name="Pearson M."/>
            <person name="Poon T.W."/>
            <person name="Priest M."/>
            <person name="Roberts A."/>
            <person name="Saif S."/>
            <person name="Shea T."/>
            <person name="Sisk P."/>
            <person name="Sykes S."/>
            <person name="Wortman J."/>
            <person name="Nusbaum C."/>
            <person name="Birren B."/>
        </authorList>
    </citation>
    <scope>NUCLEOTIDE SEQUENCE [LARGE SCALE GENOMIC DNA]</scope>
    <source>
        <strain evidence="4">FAR1</strain>
    </source>
</reference>
<dbReference type="PROSITE" id="PS50940">
    <property type="entry name" value="CHIT_BIND_II"/>
    <property type="match status" value="1"/>
</dbReference>
<feature type="compositionally biased region" description="Polar residues" evidence="1">
    <location>
        <begin position="266"/>
        <end position="308"/>
    </location>
</feature>
<protein>
    <recommendedName>
        <fullName evidence="2">Chitin-binding type-2 domain-containing protein</fullName>
    </recommendedName>
</protein>
<dbReference type="PANTHER" id="PTHR22933">
    <property type="entry name" value="FI18007P1-RELATED"/>
    <property type="match status" value="1"/>
</dbReference>
<dbReference type="InterPro" id="IPR036508">
    <property type="entry name" value="Chitin-bd_dom_sf"/>
</dbReference>
<accession>A0A182QFI9</accession>
<dbReference type="Pfam" id="PF01607">
    <property type="entry name" value="CBM_14"/>
    <property type="match status" value="1"/>
</dbReference>
<dbReference type="VEuPathDB" id="VectorBase:AFAF009153"/>
<dbReference type="EMBL" id="AXCN02000593">
    <property type="status" value="NOT_ANNOTATED_CDS"/>
    <property type="molecule type" value="Genomic_DNA"/>
</dbReference>
<dbReference type="PANTHER" id="PTHR22933:SF31">
    <property type="entry name" value="FI18007P1"/>
    <property type="match status" value="1"/>
</dbReference>
<dbReference type="InterPro" id="IPR002557">
    <property type="entry name" value="Chitin-bd_dom"/>
</dbReference>
<feature type="domain" description="Chitin-binding type-2" evidence="2">
    <location>
        <begin position="147"/>
        <end position="205"/>
    </location>
</feature>
<dbReference type="SUPFAM" id="SSF57625">
    <property type="entry name" value="Invertebrate chitin-binding proteins"/>
    <property type="match status" value="1"/>
</dbReference>
<dbReference type="Proteomes" id="UP000075886">
    <property type="component" value="Unassembled WGS sequence"/>
</dbReference>
<feature type="compositionally biased region" description="Polar residues" evidence="1">
    <location>
        <begin position="103"/>
        <end position="116"/>
    </location>
</feature>
<name>A0A182QFI9_9DIPT</name>
<reference evidence="3" key="2">
    <citation type="submission" date="2020-05" db="UniProtKB">
        <authorList>
            <consortium name="EnsemblMetazoa"/>
        </authorList>
    </citation>
    <scope>IDENTIFICATION</scope>
    <source>
        <strain evidence="3">FAR1</strain>
    </source>
</reference>
<keyword evidence="4" id="KW-1185">Reference proteome</keyword>
<feature type="region of interest" description="Disordered" evidence="1">
    <location>
        <begin position="259"/>
        <end position="351"/>
    </location>
</feature>
<dbReference type="STRING" id="69004.A0A182QFI9"/>
<dbReference type="InterPro" id="IPR052976">
    <property type="entry name" value="Scoloptoxin-like"/>
</dbReference>
<evidence type="ECO:0000313" key="3">
    <source>
        <dbReference type="EnsemblMetazoa" id="AFAF009153-PA"/>
    </source>
</evidence>
<organism evidence="3 4">
    <name type="scientific">Anopheles farauti</name>
    <dbReference type="NCBI Taxonomy" id="69004"/>
    <lineage>
        <taxon>Eukaryota</taxon>
        <taxon>Metazoa</taxon>
        <taxon>Ecdysozoa</taxon>
        <taxon>Arthropoda</taxon>
        <taxon>Hexapoda</taxon>
        <taxon>Insecta</taxon>
        <taxon>Pterygota</taxon>
        <taxon>Neoptera</taxon>
        <taxon>Endopterygota</taxon>
        <taxon>Diptera</taxon>
        <taxon>Nematocera</taxon>
        <taxon>Culicoidea</taxon>
        <taxon>Culicidae</taxon>
        <taxon>Anophelinae</taxon>
        <taxon>Anopheles</taxon>
    </lineage>
</organism>
<evidence type="ECO:0000313" key="4">
    <source>
        <dbReference type="Proteomes" id="UP000075886"/>
    </source>
</evidence>
<feature type="region of interest" description="Disordered" evidence="1">
    <location>
        <begin position="83"/>
        <end position="137"/>
    </location>
</feature>